<dbReference type="AlphaFoldDB" id="A0A6S7GGE5"/>
<protein>
    <submittedName>
        <fullName evidence="1">Uncharacterized protein</fullName>
    </submittedName>
</protein>
<proteinExistence type="predicted"/>
<evidence type="ECO:0000313" key="2">
    <source>
        <dbReference type="Proteomes" id="UP001152795"/>
    </source>
</evidence>
<sequence>TCYLGQDKIMLKWTPILKSVTGFRCSLESLKLVYDCGRTETYLQIDTPGEKYLAHEHILKTVGHLNCHACSLCG</sequence>
<feature type="non-terminal residue" evidence="1">
    <location>
        <position position="1"/>
    </location>
</feature>
<keyword evidence="2" id="KW-1185">Reference proteome</keyword>
<comment type="caution">
    <text evidence="1">The sequence shown here is derived from an EMBL/GenBank/DDBJ whole genome shotgun (WGS) entry which is preliminary data.</text>
</comment>
<organism evidence="1 2">
    <name type="scientific">Paramuricea clavata</name>
    <name type="common">Red gorgonian</name>
    <name type="synonym">Violescent sea-whip</name>
    <dbReference type="NCBI Taxonomy" id="317549"/>
    <lineage>
        <taxon>Eukaryota</taxon>
        <taxon>Metazoa</taxon>
        <taxon>Cnidaria</taxon>
        <taxon>Anthozoa</taxon>
        <taxon>Octocorallia</taxon>
        <taxon>Malacalcyonacea</taxon>
        <taxon>Plexauridae</taxon>
        <taxon>Paramuricea</taxon>
    </lineage>
</organism>
<dbReference type="EMBL" id="CACRXK020001340">
    <property type="protein sequence ID" value="CAB3988542.1"/>
    <property type="molecule type" value="Genomic_DNA"/>
</dbReference>
<evidence type="ECO:0000313" key="1">
    <source>
        <dbReference type="EMBL" id="CAB3988542.1"/>
    </source>
</evidence>
<reference evidence="1" key="1">
    <citation type="submission" date="2020-04" db="EMBL/GenBank/DDBJ databases">
        <authorList>
            <person name="Alioto T."/>
            <person name="Alioto T."/>
            <person name="Gomez Garrido J."/>
        </authorList>
    </citation>
    <scope>NUCLEOTIDE SEQUENCE</scope>
    <source>
        <strain evidence="1">A484AB</strain>
    </source>
</reference>
<gene>
    <name evidence="1" type="ORF">PACLA_8A077776</name>
</gene>
<accession>A0A6S7GGE5</accession>
<name>A0A6S7GGE5_PARCT</name>
<dbReference type="Proteomes" id="UP001152795">
    <property type="component" value="Unassembled WGS sequence"/>
</dbReference>